<dbReference type="EMBL" id="JBBWWQ010000016">
    <property type="protein sequence ID" value="KAK8925906.1"/>
    <property type="molecule type" value="Genomic_DNA"/>
</dbReference>
<name>A0AAP0FYX1_9ASPA</name>
<reference evidence="2 3" key="1">
    <citation type="journal article" date="2022" name="Nat. Plants">
        <title>Genomes of leafy and leafless Platanthera orchids illuminate the evolution of mycoheterotrophy.</title>
        <authorList>
            <person name="Li M.H."/>
            <person name="Liu K.W."/>
            <person name="Li Z."/>
            <person name="Lu H.C."/>
            <person name="Ye Q.L."/>
            <person name="Zhang D."/>
            <person name="Wang J.Y."/>
            <person name="Li Y.F."/>
            <person name="Zhong Z.M."/>
            <person name="Liu X."/>
            <person name="Yu X."/>
            <person name="Liu D.K."/>
            <person name="Tu X.D."/>
            <person name="Liu B."/>
            <person name="Hao Y."/>
            <person name="Liao X.Y."/>
            <person name="Jiang Y.T."/>
            <person name="Sun W.H."/>
            <person name="Chen J."/>
            <person name="Chen Y.Q."/>
            <person name="Ai Y."/>
            <person name="Zhai J.W."/>
            <person name="Wu S.S."/>
            <person name="Zhou Z."/>
            <person name="Hsiao Y.Y."/>
            <person name="Wu W.L."/>
            <person name="Chen Y.Y."/>
            <person name="Lin Y.F."/>
            <person name="Hsu J.L."/>
            <person name="Li C.Y."/>
            <person name="Wang Z.W."/>
            <person name="Zhao X."/>
            <person name="Zhong W.Y."/>
            <person name="Ma X.K."/>
            <person name="Ma L."/>
            <person name="Huang J."/>
            <person name="Chen G.Z."/>
            <person name="Huang M.Z."/>
            <person name="Huang L."/>
            <person name="Peng D.H."/>
            <person name="Luo Y.B."/>
            <person name="Zou S.Q."/>
            <person name="Chen S.P."/>
            <person name="Lan S."/>
            <person name="Tsai W.C."/>
            <person name="Van de Peer Y."/>
            <person name="Liu Z.J."/>
        </authorList>
    </citation>
    <scope>NUCLEOTIDE SEQUENCE [LARGE SCALE GENOMIC DNA]</scope>
    <source>
        <strain evidence="2">Lor287</strain>
    </source>
</reference>
<accession>A0AAP0FYX1</accession>
<comment type="caution">
    <text evidence="2">The sequence shown here is derived from an EMBL/GenBank/DDBJ whole genome shotgun (WGS) entry which is preliminary data.</text>
</comment>
<sequence>MGQKINQLGFRLCITQSNHSLWFAKQKNSYGGLQEDQKRSDKNDVQKNMGISSDTEGNKTRGTIASILLNQFFNTMSSY</sequence>
<feature type="region of interest" description="Disordered" evidence="1">
    <location>
        <begin position="29"/>
        <end position="59"/>
    </location>
</feature>
<feature type="compositionally biased region" description="Polar residues" evidence="1">
    <location>
        <begin position="49"/>
        <end position="59"/>
    </location>
</feature>
<gene>
    <name evidence="2" type="ORF">KSP39_PZI018797</name>
</gene>
<feature type="compositionally biased region" description="Basic and acidic residues" evidence="1">
    <location>
        <begin position="35"/>
        <end position="45"/>
    </location>
</feature>
<dbReference type="Proteomes" id="UP001418222">
    <property type="component" value="Unassembled WGS sequence"/>
</dbReference>
<dbReference type="GO" id="GO:0003723">
    <property type="term" value="F:RNA binding"/>
    <property type="evidence" value="ECO:0007669"/>
    <property type="project" value="InterPro"/>
</dbReference>
<evidence type="ECO:0000256" key="1">
    <source>
        <dbReference type="SAM" id="MobiDB-lite"/>
    </source>
</evidence>
<organism evidence="2 3">
    <name type="scientific">Platanthera zijinensis</name>
    <dbReference type="NCBI Taxonomy" id="2320716"/>
    <lineage>
        <taxon>Eukaryota</taxon>
        <taxon>Viridiplantae</taxon>
        <taxon>Streptophyta</taxon>
        <taxon>Embryophyta</taxon>
        <taxon>Tracheophyta</taxon>
        <taxon>Spermatophyta</taxon>
        <taxon>Magnoliopsida</taxon>
        <taxon>Liliopsida</taxon>
        <taxon>Asparagales</taxon>
        <taxon>Orchidaceae</taxon>
        <taxon>Orchidoideae</taxon>
        <taxon>Orchideae</taxon>
        <taxon>Orchidinae</taxon>
        <taxon>Platanthera</taxon>
    </lineage>
</organism>
<keyword evidence="3" id="KW-1185">Reference proteome</keyword>
<evidence type="ECO:0000313" key="3">
    <source>
        <dbReference type="Proteomes" id="UP001418222"/>
    </source>
</evidence>
<dbReference type="AlphaFoldDB" id="A0AAP0FYX1"/>
<evidence type="ECO:0008006" key="4">
    <source>
        <dbReference type="Google" id="ProtNLM"/>
    </source>
</evidence>
<proteinExistence type="predicted"/>
<evidence type="ECO:0000313" key="2">
    <source>
        <dbReference type="EMBL" id="KAK8925906.1"/>
    </source>
</evidence>
<dbReference type="InterPro" id="IPR009019">
    <property type="entry name" value="KH_sf_prok-type"/>
</dbReference>
<dbReference type="SUPFAM" id="SSF54814">
    <property type="entry name" value="Prokaryotic type KH domain (KH-domain type II)"/>
    <property type="match status" value="1"/>
</dbReference>
<protein>
    <recommendedName>
        <fullName evidence="4">Ribosomal protein S3</fullName>
    </recommendedName>
</protein>